<gene>
    <name evidence="7" type="ORF">AVL62_01940</name>
</gene>
<dbReference type="InterPro" id="IPR012338">
    <property type="entry name" value="Beta-lactam/transpept-like"/>
</dbReference>
<dbReference type="GO" id="GO:0008658">
    <property type="term" value="F:penicillin binding"/>
    <property type="evidence" value="ECO:0007669"/>
    <property type="project" value="InterPro"/>
</dbReference>
<dbReference type="GO" id="GO:0005886">
    <property type="term" value="C:plasma membrane"/>
    <property type="evidence" value="ECO:0007669"/>
    <property type="project" value="TreeGrafter"/>
</dbReference>
<dbReference type="Gene3D" id="3.90.1310.10">
    <property type="entry name" value="Penicillin-binding protein 2a (Domain 2)"/>
    <property type="match status" value="1"/>
</dbReference>
<dbReference type="AlphaFoldDB" id="A0A0W8I608"/>
<evidence type="ECO:0000256" key="1">
    <source>
        <dbReference type="ARBA" id="ARBA00004370"/>
    </source>
</evidence>
<evidence type="ECO:0000313" key="8">
    <source>
        <dbReference type="Proteomes" id="UP000054837"/>
    </source>
</evidence>
<dbReference type="GO" id="GO:0071555">
    <property type="term" value="P:cell wall organization"/>
    <property type="evidence" value="ECO:0007669"/>
    <property type="project" value="TreeGrafter"/>
</dbReference>
<reference evidence="7 8" key="1">
    <citation type="submission" date="2015-12" db="EMBL/GenBank/DDBJ databases">
        <title>Serinicoccus chungangenesis strain CD08_5 genome sequencing and assembly.</title>
        <authorList>
            <person name="Chander A.M."/>
            <person name="Kaur G."/>
            <person name="Nair G.R."/>
            <person name="Dhawan D.K."/>
            <person name="Kochhar R.K."/>
            <person name="Mayilraj S."/>
            <person name="Bhadada S.K."/>
        </authorList>
    </citation>
    <scope>NUCLEOTIDE SEQUENCE [LARGE SCALE GENOMIC DNA]</scope>
    <source>
        <strain evidence="7 8">CD08_5</strain>
    </source>
</reference>
<dbReference type="EMBL" id="LQBL01000028">
    <property type="protein sequence ID" value="KUG53569.1"/>
    <property type="molecule type" value="Genomic_DNA"/>
</dbReference>
<evidence type="ECO:0000313" key="7">
    <source>
        <dbReference type="EMBL" id="KUG53569.1"/>
    </source>
</evidence>
<dbReference type="PANTHER" id="PTHR30627:SF1">
    <property type="entry name" value="PEPTIDOGLYCAN D,D-TRANSPEPTIDASE FTSI"/>
    <property type="match status" value="1"/>
</dbReference>
<dbReference type="Gene3D" id="3.40.710.10">
    <property type="entry name" value="DD-peptidase/beta-lactamase superfamily"/>
    <property type="match status" value="1"/>
</dbReference>
<feature type="region of interest" description="Disordered" evidence="4">
    <location>
        <begin position="1"/>
        <end position="20"/>
    </location>
</feature>
<dbReference type="SUPFAM" id="SSF56601">
    <property type="entry name" value="beta-lactamase/transpeptidase-like"/>
    <property type="match status" value="1"/>
</dbReference>
<evidence type="ECO:0008006" key="9">
    <source>
        <dbReference type="Google" id="ProtNLM"/>
    </source>
</evidence>
<dbReference type="SUPFAM" id="SSF56519">
    <property type="entry name" value="Penicillin binding protein dimerisation domain"/>
    <property type="match status" value="1"/>
</dbReference>
<evidence type="ECO:0000259" key="5">
    <source>
        <dbReference type="Pfam" id="PF00905"/>
    </source>
</evidence>
<evidence type="ECO:0000256" key="2">
    <source>
        <dbReference type="ARBA" id="ARBA00007171"/>
    </source>
</evidence>
<sequence length="640" mass="68004">MSTVARPRTGHRSPSAPAVAAGVAHPARRARALMLGVLIVLSLFAAQLVRLQGLDAASVSAAALGERLQSRTIPAARGSITDVDGDVLAVSVERRRIVADPTLVVDYTRTEQAPDGSRQVVGTGYAAAAQVVSEITGADQADVLRRLVDPLGEQYAVLVPDASPQEWQEIKAANVRGVSSEELMRREYPLGEAAAPLLGWIGSGEMAAGGIELVKDEELTGEPGEALFEIGQDGQRISTGVYEEDPARPGQDLRLTIDADLQWRAYDAVRTRVKEAGALSGYAAVMDVETGQLRALTSYPGFDPSQSTQDAADMRNAAVEDVYEPGSTSKLITAAAALEEGIVEPDTPIEVPVTMSRAGTRFKDAEPHPIEYLTFGGVLAKSSNMGTILYGEKLSDQQIYDWMRRFGIGDRTGLGLPGESAGLVPEPSTWSATTRYTFMFGQGLSGTLLQQMGVFQTIANDGLRVHPSIIAGTVDEEGRYTEEEPVAAQEDERVISEETAQSLTEIMQQVPSTGGTAPLAAVPGYHVAGKTSTASRIDPETGRYDGSVTSSFMGFAPADDPKYVVAVVIQRPTRISEFGGVVAGPVFADLMRYALQQEGIAPASTPPAEFDIEFDPEEPVPGQKGVTLGDLAIKDERTDG</sequence>
<dbReference type="Pfam" id="PF00905">
    <property type="entry name" value="Transpeptidase"/>
    <property type="match status" value="1"/>
</dbReference>
<proteinExistence type="inferred from homology"/>
<dbReference type="InterPro" id="IPR036138">
    <property type="entry name" value="PBP_dimer_sf"/>
</dbReference>
<comment type="caution">
    <text evidence="7">The sequence shown here is derived from an EMBL/GenBank/DDBJ whole genome shotgun (WGS) entry which is preliminary data.</text>
</comment>
<evidence type="ECO:0000259" key="6">
    <source>
        <dbReference type="Pfam" id="PF03717"/>
    </source>
</evidence>
<dbReference type="Pfam" id="PF03717">
    <property type="entry name" value="PBP_dimer"/>
    <property type="match status" value="1"/>
</dbReference>
<evidence type="ECO:0000256" key="4">
    <source>
        <dbReference type="SAM" id="MobiDB-lite"/>
    </source>
</evidence>
<organism evidence="7 8">
    <name type="scientific">Serinicoccus chungangensis</name>
    <dbReference type="NCBI Taxonomy" id="767452"/>
    <lineage>
        <taxon>Bacteria</taxon>
        <taxon>Bacillati</taxon>
        <taxon>Actinomycetota</taxon>
        <taxon>Actinomycetes</taxon>
        <taxon>Micrococcales</taxon>
        <taxon>Ornithinimicrobiaceae</taxon>
        <taxon>Serinicoccus</taxon>
    </lineage>
</organism>
<evidence type="ECO:0000256" key="3">
    <source>
        <dbReference type="ARBA" id="ARBA00023136"/>
    </source>
</evidence>
<feature type="domain" description="Penicillin-binding protein dimerisation" evidence="6">
    <location>
        <begin position="72"/>
        <end position="238"/>
    </location>
</feature>
<feature type="domain" description="Penicillin-binding protein transpeptidase" evidence="5">
    <location>
        <begin position="281"/>
        <end position="591"/>
    </location>
</feature>
<dbReference type="InterPro" id="IPR050515">
    <property type="entry name" value="Beta-lactam/transpept"/>
</dbReference>
<keyword evidence="8" id="KW-1185">Reference proteome</keyword>
<keyword evidence="3" id="KW-0472">Membrane</keyword>
<protein>
    <recommendedName>
        <fullName evidence="9">Peptidoglycan glycosyltransferase</fullName>
    </recommendedName>
</protein>
<dbReference type="Proteomes" id="UP000054837">
    <property type="component" value="Unassembled WGS sequence"/>
</dbReference>
<dbReference type="Gene3D" id="3.30.450.330">
    <property type="match status" value="1"/>
</dbReference>
<comment type="similarity">
    <text evidence="2">Belongs to the transpeptidase family.</text>
</comment>
<dbReference type="InterPro" id="IPR001460">
    <property type="entry name" value="PCN-bd_Tpept"/>
</dbReference>
<accession>A0A0W8I608</accession>
<dbReference type="PANTHER" id="PTHR30627">
    <property type="entry name" value="PEPTIDOGLYCAN D,D-TRANSPEPTIDASE"/>
    <property type="match status" value="1"/>
</dbReference>
<comment type="subcellular location">
    <subcellularLocation>
        <location evidence="1">Membrane</location>
    </subcellularLocation>
</comment>
<dbReference type="STRING" id="767452.AVL62_01940"/>
<dbReference type="InterPro" id="IPR005311">
    <property type="entry name" value="PBP_dimer"/>
</dbReference>
<name>A0A0W8I608_9MICO</name>